<keyword evidence="2 4" id="KW-0479">Metal-binding</keyword>
<dbReference type="PROSITE" id="PS51007">
    <property type="entry name" value="CYTC"/>
    <property type="match status" value="1"/>
</dbReference>
<dbReference type="GO" id="GO:0020037">
    <property type="term" value="F:heme binding"/>
    <property type="evidence" value="ECO:0007669"/>
    <property type="project" value="InterPro"/>
</dbReference>
<dbReference type="SUPFAM" id="SSF46626">
    <property type="entry name" value="Cytochrome c"/>
    <property type="match status" value="1"/>
</dbReference>
<dbReference type="Pfam" id="PF13442">
    <property type="entry name" value="Cytochrome_CBB3"/>
    <property type="match status" value="1"/>
</dbReference>
<organism evidence="7 8">
    <name type="scientific">Piscinibacter aquaticus</name>
    <dbReference type="NCBI Taxonomy" id="392597"/>
    <lineage>
        <taxon>Bacteria</taxon>
        <taxon>Pseudomonadati</taxon>
        <taxon>Pseudomonadota</taxon>
        <taxon>Betaproteobacteria</taxon>
        <taxon>Burkholderiales</taxon>
        <taxon>Sphaerotilaceae</taxon>
        <taxon>Piscinibacter</taxon>
    </lineage>
</organism>
<evidence type="ECO:0000256" key="5">
    <source>
        <dbReference type="SAM" id="SignalP"/>
    </source>
</evidence>
<feature type="signal peptide" evidence="5">
    <location>
        <begin position="1"/>
        <end position="28"/>
    </location>
</feature>
<feature type="chain" id="PRO_5022791825" evidence="5">
    <location>
        <begin position="29"/>
        <end position="160"/>
    </location>
</feature>
<evidence type="ECO:0000256" key="2">
    <source>
        <dbReference type="ARBA" id="ARBA00022723"/>
    </source>
</evidence>
<evidence type="ECO:0000259" key="6">
    <source>
        <dbReference type="PROSITE" id="PS51007"/>
    </source>
</evidence>
<feature type="domain" description="Cytochrome c" evidence="6">
    <location>
        <begin position="60"/>
        <end position="156"/>
    </location>
</feature>
<dbReference type="GO" id="GO:0009055">
    <property type="term" value="F:electron transfer activity"/>
    <property type="evidence" value="ECO:0007669"/>
    <property type="project" value="InterPro"/>
</dbReference>
<comment type="caution">
    <text evidence="7">The sequence shown here is derived from an EMBL/GenBank/DDBJ whole genome shotgun (WGS) entry which is preliminary data.</text>
</comment>
<name>A0A5C6U4B8_9BURK</name>
<evidence type="ECO:0000256" key="4">
    <source>
        <dbReference type="PROSITE-ProRule" id="PRU00433"/>
    </source>
</evidence>
<dbReference type="NCBIfam" id="TIGR04494">
    <property type="entry name" value="c550_PedF"/>
    <property type="match status" value="1"/>
</dbReference>
<dbReference type="Gene3D" id="1.10.760.10">
    <property type="entry name" value="Cytochrome c-like domain"/>
    <property type="match status" value="1"/>
</dbReference>
<evidence type="ECO:0000256" key="3">
    <source>
        <dbReference type="ARBA" id="ARBA00023004"/>
    </source>
</evidence>
<evidence type="ECO:0000313" key="7">
    <source>
        <dbReference type="EMBL" id="TXC66508.1"/>
    </source>
</evidence>
<keyword evidence="5" id="KW-0732">Signal</keyword>
<dbReference type="InterPro" id="IPR009056">
    <property type="entry name" value="Cyt_c-like_dom"/>
</dbReference>
<keyword evidence="8" id="KW-1185">Reference proteome</keyword>
<dbReference type="GO" id="GO:0046872">
    <property type="term" value="F:metal ion binding"/>
    <property type="evidence" value="ECO:0007669"/>
    <property type="project" value="UniProtKB-KW"/>
</dbReference>
<dbReference type="InterPro" id="IPR036909">
    <property type="entry name" value="Cyt_c-like_dom_sf"/>
</dbReference>
<evidence type="ECO:0000256" key="1">
    <source>
        <dbReference type="ARBA" id="ARBA00022617"/>
    </source>
</evidence>
<accession>A0A5C6U4B8</accession>
<protein>
    <submittedName>
        <fullName evidence="7">Cytochrome c-550 PedF</fullName>
    </submittedName>
</protein>
<dbReference type="InterPro" id="IPR030991">
    <property type="entry name" value="c550_proteobact"/>
</dbReference>
<keyword evidence="3 4" id="KW-0408">Iron</keyword>
<gene>
    <name evidence="7" type="primary">pedF</name>
    <name evidence="7" type="ORF">FSC37_13600</name>
</gene>
<proteinExistence type="predicted"/>
<sequence>MPSIRSRHRFLLTTALLVGAAFQTSAWAHGDVTPQAVDTSSLPKLGDDWRAENPYRKNDAAIKVGSSAYNQNCARCHGLEAISGGIAPDLRKLDNECATLKDDRKKAACVKDVDDYYAGSVRRGKVRNGAVYMPPFEGILNQEAVWSIKAYLETRREKPL</sequence>
<dbReference type="AlphaFoldDB" id="A0A5C6U4B8"/>
<keyword evidence="1 4" id="KW-0349">Heme</keyword>
<reference evidence="7 8" key="1">
    <citation type="submission" date="2019-08" db="EMBL/GenBank/DDBJ databases">
        <authorList>
            <person name="Khan S.A."/>
            <person name="Jeon C.O."/>
            <person name="Jeong S.E."/>
        </authorList>
    </citation>
    <scope>NUCLEOTIDE SEQUENCE [LARGE SCALE GENOMIC DNA]</scope>
    <source>
        <strain evidence="8">IMCC1728</strain>
    </source>
</reference>
<evidence type="ECO:0000313" key="8">
    <source>
        <dbReference type="Proteomes" id="UP000321832"/>
    </source>
</evidence>
<dbReference type="Proteomes" id="UP000321832">
    <property type="component" value="Unassembled WGS sequence"/>
</dbReference>
<dbReference type="EMBL" id="VOPW01000001">
    <property type="protein sequence ID" value="TXC66508.1"/>
    <property type="molecule type" value="Genomic_DNA"/>
</dbReference>